<evidence type="ECO:0000256" key="1">
    <source>
        <dbReference type="ARBA" id="ARBA00022723"/>
    </source>
</evidence>
<dbReference type="AlphaFoldDB" id="A0A7J7LZY7"/>
<evidence type="ECO:0000256" key="3">
    <source>
        <dbReference type="ARBA" id="ARBA00023239"/>
    </source>
</evidence>
<dbReference type="Proteomes" id="UP000541444">
    <property type="component" value="Unassembled WGS sequence"/>
</dbReference>
<dbReference type="InterPro" id="IPR008949">
    <property type="entry name" value="Isoprenoid_synthase_dom_sf"/>
</dbReference>
<protein>
    <recommendedName>
        <fullName evidence="4">Terpene synthase metal-binding domain-containing protein</fullName>
    </recommendedName>
</protein>
<evidence type="ECO:0000313" key="6">
    <source>
        <dbReference type="Proteomes" id="UP000541444"/>
    </source>
</evidence>
<dbReference type="GO" id="GO:0016114">
    <property type="term" value="P:terpenoid biosynthetic process"/>
    <property type="evidence" value="ECO:0007669"/>
    <property type="project" value="InterPro"/>
</dbReference>
<dbReference type="InterPro" id="IPR050148">
    <property type="entry name" value="Terpene_synthase-like"/>
</dbReference>
<comment type="caution">
    <text evidence="5">The sequence shown here is derived from an EMBL/GenBank/DDBJ whole genome shotgun (WGS) entry which is preliminary data.</text>
</comment>
<feature type="domain" description="Terpene synthase metal-binding" evidence="4">
    <location>
        <begin position="4"/>
        <end position="37"/>
    </location>
</feature>
<keyword evidence="2" id="KW-0460">Magnesium</keyword>
<organism evidence="5 6">
    <name type="scientific">Kingdonia uniflora</name>
    <dbReference type="NCBI Taxonomy" id="39325"/>
    <lineage>
        <taxon>Eukaryota</taxon>
        <taxon>Viridiplantae</taxon>
        <taxon>Streptophyta</taxon>
        <taxon>Embryophyta</taxon>
        <taxon>Tracheophyta</taxon>
        <taxon>Spermatophyta</taxon>
        <taxon>Magnoliopsida</taxon>
        <taxon>Ranunculales</taxon>
        <taxon>Circaeasteraceae</taxon>
        <taxon>Kingdonia</taxon>
    </lineage>
</organism>
<dbReference type="OrthoDB" id="1877784at2759"/>
<feature type="domain" description="Terpene synthase metal-binding" evidence="4">
    <location>
        <begin position="40"/>
        <end position="159"/>
    </location>
</feature>
<reference evidence="5 6" key="1">
    <citation type="journal article" date="2020" name="IScience">
        <title>Genome Sequencing of the Endangered Kingdonia uniflora (Circaeasteraceae, Ranunculales) Reveals Potential Mechanisms of Evolutionary Specialization.</title>
        <authorList>
            <person name="Sun Y."/>
            <person name="Deng T."/>
            <person name="Zhang A."/>
            <person name="Moore M.J."/>
            <person name="Landis J.B."/>
            <person name="Lin N."/>
            <person name="Zhang H."/>
            <person name="Zhang X."/>
            <person name="Huang J."/>
            <person name="Zhang X."/>
            <person name="Sun H."/>
            <person name="Wang H."/>
        </authorList>
    </citation>
    <scope>NUCLEOTIDE SEQUENCE [LARGE SCALE GENOMIC DNA]</scope>
    <source>
        <strain evidence="5">TB1705</strain>
        <tissue evidence="5">Leaf</tissue>
    </source>
</reference>
<evidence type="ECO:0000256" key="2">
    <source>
        <dbReference type="ARBA" id="ARBA00022842"/>
    </source>
</evidence>
<dbReference type="EMBL" id="JACGCM010001854">
    <property type="protein sequence ID" value="KAF6148114.1"/>
    <property type="molecule type" value="Genomic_DNA"/>
</dbReference>
<dbReference type="Pfam" id="PF03936">
    <property type="entry name" value="Terpene_synth_C"/>
    <property type="match status" value="2"/>
</dbReference>
<accession>A0A7J7LZY7</accession>
<gene>
    <name evidence="5" type="ORF">GIB67_011889</name>
</gene>
<keyword evidence="1" id="KW-0479">Metal-binding</keyword>
<evidence type="ECO:0000313" key="5">
    <source>
        <dbReference type="EMBL" id="KAF6148114.1"/>
    </source>
</evidence>
<sequence>MNHEFMKNLPYVRDRLVELFFWTLGLYFEPQYSAARVKGSARAFFAEAKWCHEGYVLSTQEYLEIGMHSTSYDTLIIAALLGVGDTVTKKVFDWLNGKLQLIVTCMLICRVMDDMRSHEFERERIHVVSVVECCMKEFGVSDEEACFELEKILDKWWKDTNEEILHGPAVVPMEVVT</sequence>
<dbReference type="InterPro" id="IPR005630">
    <property type="entry name" value="Terpene_synthase_metal-bd"/>
</dbReference>
<keyword evidence="6" id="KW-1185">Reference proteome</keyword>
<dbReference type="GO" id="GO:0000287">
    <property type="term" value="F:magnesium ion binding"/>
    <property type="evidence" value="ECO:0007669"/>
    <property type="project" value="InterPro"/>
</dbReference>
<dbReference type="Gene3D" id="1.10.600.10">
    <property type="entry name" value="Farnesyl Diphosphate Synthase"/>
    <property type="match status" value="2"/>
</dbReference>
<name>A0A7J7LZY7_9MAGN</name>
<dbReference type="GO" id="GO:0010333">
    <property type="term" value="F:terpene synthase activity"/>
    <property type="evidence" value="ECO:0007669"/>
    <property type="project" value="InterPro"/>
</dbReference>
<keyword evidence="3" id="KW-0456">Lyase</keyword>
<evidence type="ECO:0000259" key="4">
    <source>
        <dbReference type="Pfam" id="PF03936"/>
    </source>
</evidence>
<dbReference type="PANTHER" id="PTHR31225:SF93">
    <property type="entry name" value="ALPHA-HUMULENE_(-)-(E)-BETA-CARYOPHYLLENE SYNTHASE"/>
    <property type="match status" value="1"/>
</dbReference>
<proteinExistence type="predicted"/>
<dbReference type="SUPFAM" id="SSF48576">
    <property type="entry name" value="Terpenoid synthases"/>
    <property type="match status" value="1"/>
</dbReference>
<dbReference type="PANTHER" id="PTHR31225">
    <property type="entry name" value="OS04G0344100 PROTEIN-RELATED"/>
    <property type="match status" value="1"/>
</dbReference>